<sequence>MWYLAWFLAILLACACAIILGVWLENTHLPPEPPQAQ</sequence>
<protein>
    <submittedName>
        <fullName evidence="1">Cytochrome bd-I oxidase subunit CydX</fullName>
    </submittedName>
</protein>
<name>A0A1A9ASN1_PLESH</name>
<dbReference type="Proteomes" id="UP000664658">
    <property type="component" value="Unassembled WGS sequence"/>
</dbReference>
<dbReference type="NCBIfam" id="TIGR02106">
    <property type="entry name" value="cyd_oper_ybgT"/>
    <property type="match status" value="1"/>
</dbReference>
<proteinExistence type="predicted"/>
<dbReference type="InterPro" id="IPR011724">
    <property type="entry name" value="Cyd_oper_YbgT"/>
</dbReference>
<dbReference type="GeneID" id="69704979"/>
<dbReference type="EMBL" id="JAFNAA010000003">
    <property type="protein sequence ID" value="MBO1107347.1"/>
    <property type="molecule type" value="Genomic_DNA"/>
</dbReference>
<evidence type="ECO:0000313" key="1">
    <source>
        <dbReference type="EMBL" id="MBO1107347.1"/>
    </source>
</evidence>
<reference evidence="1" key="1">
    <citation type="submission" date="2021-03" db="EMBL/GenBank/DDBJ databases">
        <title>Plesiomonas shigelloides zfcc0051, isolated from zebrafish feces.</title>
        <authorList>
            <person name="Vanderhoek Z."/>
            <person name="Gaulke C."/>
        </authorList>
    </citation>
    <scope>NUCLEOTIDE SEQUENCE</scope>
    <source>
        <strain evidence="1">Zfcc0051</strain>
    </source>
</reference>
<dbReference type="KEGG" id="pshi:SAMEA2665130_0133"/>
<dbReference type="RefSeq" id="WP_010862866.1">
    <property type="nucleotide sequence ID" value="NZ_CP027852.1"/>
</dbReference>
<gene>
    <name evidence="1" type="primary">cydX</name>
    <name evidence="1" type="ORF">J2R62_03770</name>
</gene>
<evidence type="ECO:0000313" key="2">
    <source>
        <dbReference type="Proteomes" id="UP000664658"/>
    </source>
</evidence>
<comment type="caution">
    <text evidence="1">The sequence shown here is derived from an EMBL/GenBank/DDBJ whole genome shotgun (WGS) entry which is preliminary data.</text>
</comment>
<dbReference type="InterPro" id="IPR012994">
    <property type="entry name" value="YbgT_YccB"/>
</dbReference>
<dbReference type="AlphaFoldDB" id="A0A1A9ASN1"/>
<organism evidence="1 2">
    <name type="scientific">Plesiomonas shigelloides</name>
    <name type="common">Aeromonas shigelloides</name>
    <dbReference type="NCBI Taxonomy" id="703"/>
    <lineage>
        <taxon>Bacteria</taxon>
        <taxon>Pseudomonadati</taxon>
        <taxon>Pseudomonadota</taxon>
        <taxon>Gammaproteobacteria</taxon>
        <taxon>Enterobacterales</taxon>
        <taxon>Enterobacteriaceae</taxon>
        <taxon>Plesiomonas</taxon>
    </lineage>
</organism>
<accession>A0A1A9ASN1</accession>
<dbReference type="Pfam" id="PF08173">
    <property type="entry name" value="YbgT_YccB"/>
    <property type="match status" value="1"/>
</dbReference>